<dbReference type="InterPro" id="IPR018490">
    <property type="entry name" value="cNMP-bd_dom_sf"/>
</dbReference>
<evidence type="ECO:0000259" key="1">
    <source>
        <dbReference type="PROSITE" id="PS50042"/>
    </source>
</evidence>
<dbReference type="SMART" id="SM00100">
    <property type="entry name" value="cNMP"/>
    <property type="match status" value="1"/>
</dbReference>
<dbReference type="GO" id="GO:0005829">
    <property type="term" value="C:cytosol"/>
    <property type="evidence" value="ECO:0007669"/>
    <property type="project" value="TreeGrafter"/>
</dbReference>
<dbReference type="PROSITE" id="PS50042">
    <property type="entry name" value="CNMP_BINDING_3"/>
    <property type="match status" value="1"/>
</dbReference>
<feature type="domain" description="Cyclic nucleotide-binding" evidence="1">
    <location>
        <begin position="20"/>
        <end position="114"/>
    </location>
</feature>
<reference evidence="2" key="2">
    <citation type="journal article" date="2022" name="Microbiol. Resour. Announc.">
        <title>Metagenome Sequencing to Explore Phylogenomics of Terrestrial Cyanobacteria.</title>
        <authorList>
            <person name="Ward R.D."/>
            <person name="Stajich J.E."/>
            <person name="Johansen J.R."/>
            <person name="Huntemann M."/>
            <person name="Clum A."/>
            <person name="Foster B."/>
            <person name="Foster B."/>
            <person name="Roux S."/>
            <person name="Palaniappan K."/>
            <person name="Varghese N."/>
            <person name="Mukherjee S."/>
            <person name="Reddy T.B.K."/>
            <person name="Daum C."/>
            <person name="Copeland A."/>
            <person name="Chen I.A."/>
            <person name="Ivanova N.N."/>
            <person name="Kyrpides N.C."/>
            <person name="Shapiro N."/>
            <person name="Eloe-Fadrosh E.A."/>
            <person name="Pietrasiak N."/>
        </authorList>
    </citation>
    <scope>NUCLEOTIDE SEQUENCE</scope>
    <source>
        <strain evidence="2">HA4357-MV3</strain>
    </source>
</reference>
<dbReference type="EMBL" id="JAHHHW010000033">
    <property type="protein sequence ID" value="MBW4430801.1"/>
    <property type="molecule type" value="Genomic_DNA"/>
</dbReference>
<dbReference type="PANTHER" id="PTHR24567:SF26">
    <property type="entry name" value="REGULATORY PROTEIN YEIL"/>
    <property type="match status" value="1"/>
</dbReference>
<dbReference type="Proteomes" id="UP000813215">
    <property type="component" value="Unassembled WGS sequence"/>
</dbReference>
<accession>A0A9E3H5A5</accession>
<comment type="caution">
    <text evidence="2">The sequence shown here is derived from an EMBL/GenBank/DDBJ whole genome shotgun (WGS) entry which is preliminary data.</text>
</comment>
<organism evidence="2 3">
    <name type="scientific">Pelatocladus maniniholoensis HA4357-MV3</name>
    <dbReference type="NCBI Taxonomy" id="1117104"/>
    <lineage>
        <taxon>Bacteria</taxon>
        <taxon>Bacillati</taxon>
        <taxon>Cyanobacteriota</taxon>
        <taxon>Cyanophyceae</taxon>
        <taxon>Nostocales</taxon>
        <taxon>Nostocaceae</taxon>
        <taxon>Pelatocladus</taxon>
    </lineage>
</organism>
<dbReference type="SUPFAM" id="SSF51206">
    <property type="entry name" value="cAMP-binding domain-like"/>
    <property type="match status" value="1"/>
</dbReference>
<gene>
    <name evidence="2" type="ORF">KME28_03390</name>
</gene>
<protein>
    <submittedName>
        <fullName evidence="2">Cyclic nucleotide-binding domain-containing protein</fullName>
    </submittedName>
</protein>
<dbReference type="InterPro" id="IPR050397">
    <property type="entry name" value="Env_Response_Regulators"/>
</dbReference>
<sequence>MLEPIQTITIFQKQPGPVIFSPGQVIFEEGQLGDCMYGVVEGEVELRVNGRIVETIEAGNVFGTGVLIGIKNRTYTAIAKTECKLAYLDQARFLFAVQETPVFAIEVIRNYSERLTRLRQELLG</sequence>
<dbReference type="AlphaFoldDB" id="A0A9E3H5A5"/>
<dbReference type="CDD" id="cd00038">
    <property type="entry name" value="CAP_ED"/>
    <property type="match status" value="1"/>
</dbReference>
<reference evidence="2" key="1">
    <citation type="submission" date="2021-05" db="EMBL/GenBank/DDBJ databases">
        <authorList>
            <person name="Pietrasiak N."/>
            <person name="Ward R."/>
            <person name="Stajich J.E."/>
            <person name="Kurbessoian T."/>
        </authorList>
    </citation>
    <scope>NUCLEOTIDE SEQUENCE</scope>
    <source>
        <strain evidence="2">HA4357-MV3</strain>
    </source>
</reference>
<dbReference type="Pfam" id="PF00027">
    <property type="entry name" value="cNMP_binding"/>
    <property type="match status" value="1"/>
</dbReference>
<name>A0A9E3H5A5_9NOST</name>
<dbReference type="GO" id="GO:0003700">
    <property type="term" value="F:DNA-binding transcription factor activity"/>
    <property type="evidence" value="ECO:0007669"/>
    <property type="project" value="TreeGrafter"/>
</dbReference>
<proteinExistence type="predicted"/>
<evidence type="ECO:0000313" key="3">
    <source>
        <dbReference type="Proteomes" id="UP000813215"/>
    </source>
</evidence>
<dbReference type="InterPro" id="IPR014710">
    <property type="entry name" value="RmlC-like_jellyroll"/>
</dbReference>
<dbReference type="PANTHER" id="PTHR24567">
    <property type="entry name" value="CRP FAMILY TRANSCRIPTIONAL REGULATORY PROTEIN"/>
    <property type="match status" value="1"/>
</dbReference>
<dbReference type="Gene3D" id="2.60.120.10">
    <property type="entry name" value="Jelly Rolls"/>
    <property type="match status" value="1"/>
</dbReference>
<evidence type="ECO:0000313" key="2">
    <source>
        <dbReference type="EMBL" id="MBW4430801.1"/>
    </source>
</evidence>
<dbReference type="InterPro" id="IPR000595">
    <property type="entry name" value="cNMP-bd_dom"/>
</dbReference>